<keyword evidence="8" id="KW-1185">Reference proteome</keyword>
<dbReference type="PANTHER" id="PTHR43776:SF7">
    <property type="entry name" value="D,D-DIPEPTIDE TRANSPORT ATP-BINDING PROTEIN DDPF-RELATED"/>
    <property type="match status" value="1"/>
</dbReference>
<keyword evidence="7" id="KW-0614">Plasmid</keyword>
<sequence length="287" mass="32051">MSTKEPILSVRDMRVEFKIKKQNALPWHQPDILRAVKGVSFDLAEGETLGIVGESGCGKSTLARAIIRMIPSQGGEVFWQGRDLMKMNEKELLGIRKEIQMIFQDPLASLNPRLTAGQIIAEPLKTHYPNTSKDEVKKRVRELMEKVGLSARMINRYPHEFSGGQCQRIGIARALITNPKMIICDEPVSALDVSVQAQVVNLLMDLQKELGLSLLFIAHDLSVVKHISNRIMVLEFGDIAEIGDAHDVIHNPQSPYTKELINAVPIPDPIAERKRIAERRAAEANAQ</sequence>
<dbReference type="InterPro" id="IPR027417">
    <property type="entry name" value="P-loop_NTPase"/>
</dbReference>
<evidence type="ECO:0000313" key="8">
    <source>
        <dbReference type="Proteomes" id="UP000680706"/>
    </source>
</evidence>
<dbReference type="SMART" id="SM00382">
    <property type="entry name" value="AAA"/>
    <property type="match status" value="1"/>
</dbReference>
<evidence type="ECO:0000256" key="5">
    <source>
        <dbReference type="ARBA" id="ARBA00022840"/>
    </source>
</evidence>
<dbReference type="Gene3D" id="3.40.50.300">
    <property type="entry name" value="P-loop containing nucleotide triphosphate hydrolases"/>
    <property type="match status" value="1"/>
</dbReference>
<dbReference type="PROSITE" id="PS00211">
    <property type="entry name" value="ABC_TRANSPORTER_1"/>
    <property type="match status" value="1"/>
</dbReference>
<dbReference type="InterPro" id="IPR017871">
    <property type="entry name" value="ABC_transporter-like_CS"/>
</dbReference>
<evidence type="ECO:0000313" key="7">
    <source>
        <dbReference type="EMBL" id="QUS58373.1"/>
    </source>
</evidence>
<dbReference type="GO" id="GO:0005524">
    <property type="term" value="F:ATP binding"/>
    <property type="evidence" value="ECO:0007669"/>
    <property type="project" value="UniProtKB-KW"/>
</dbReference>
<dbReference type="RefSeq" id="WP_075701236.1">
    <property type="nucleotide sequence ID" value="NZ_MIEL01000030.1"/>
</dbReference>
<proteinExistence type="inferred from homology"/>
<keyword evidence="3" id="KW-0813">Transport</keyword>
<dbReference type="CDD" id="cd03257">
    <property type="entry name" value="ABC_NikE_OppD_transporters"/>
    <property type="match status" value="1"/>
</dbReference>
<evidence type="ECO:0000256" key="4">
    <source>
        <dbReference type="ARBA" id="ARBA00022741"/>
    </source>
</evidence>
<evidence type="ECO:0000256" key="1">
    <source>
        <dbReference type="ARBA" id="ARBA00004417"/>
    </source>
</evidence>
<geneLocation type="plasmid" evidence="7 8">
    <name>pAb134-01</name>
</geneLocation>
<evidence type="ECO:0000256" key="3">
    <source>
        <dbReference type="ARBA" id="ARBA00022448"/>
    </source>
</evidence>
<dbReference type="Pfam" id="PF08352">
    <property type="entry name" value="oligo_HPY"/>
    <property type="match status" value="1"/>
</dbReference>
<comment type="similarity">
    <text evidence="2">Belongs to the ABC transporter superfamily.</text>
</comment>
<dbReference type="PROSITE" id="PS50893">
    <property type="entry name" value="ABC_TRANSPORTER_2"/>
    <property type="match status" value="1"/>
</dbReference>
<dbReference type="InterPro" id="IPR003439">
    <property type="entry name" value="ABC_transporter-like_ATP-bd"/>
</dbReference>
<dbReference type="InterPro" id="IPR013563">
    <property type="entry name" value="Oligopep_ABC_C"/>
</dbReference>
<dbReference type="InterPro" id="IPR050319">
    <property type="entry name" value="ABC_transp_ATP-bind"/>
</dbReference>
<keyword evidence="5 7" id="KW-0067">ATP-binding</keyword>
<reference evidence="7 8" key="1">
    <citation type="journal article" date="2021" name="Angew. Chem. Int. Ed. Engl.">
        <title>A novel family of nonribosomal peptides modulate collective behavior in Pseudovibrio bacteria isolated from marine sponges.</title>
        <authorList>
            <person name="Ioca L.P."/>
            <person name="Dai Y."/>
            <person name="Kunakom S."/>
            <person name="Diaz-Espinosa J."/>
            <person name="Krunic A."/>
            <person name="Crnkovic C.M."/>
            <person name="Orjala J."/>
            <person name="Sanchez L.M."/>
            <person name="Ferreira A.G."/>
            <person name="Berlinck R.G.S."/>
            <person name="Eustaquio A.S."/>
        </authorList>
    </citation>
    <scope>NUCLEOTIDE SEQUENCE [LARGE SCALE GENOMIC DNA]</scope>
    <source>
        <strain evidence="7 8">Ab134</strain>
        <plasmid evidence="7 8">pAb134-01</plasmid>
    </source>
</reference>
<protein>
    <submittedName>
        <fullName evidence="7">ATP-binding cassette domain-containing protein</fullName>
    </submittedName>
</protein>
<evidence type="ECO:0000256" key="2">
    <source>
        <dbReference type="ARBA" id="ARBA00005417"/>
    </source>
</evidence>
<dbReference type="Pfam" id="PF00005">
    <property type="entry name" value="ABC_tran"/>
    <property type="match status" value="1"/>
</dbReference>
<evidence type="ECO:0000259" key="6">
    <source>
        <dbReference type="PROSITE" id="PS50893"/>
    </source>
</evidence>
<dbReference type="Proteomes" id="UP000680706">
    <property type="component" value="Plasmid pAb134-01"/>
</dbReference>
<gene>
    <name evidence="7" type="ORF">KGB56_23915</name>
</gene>
<dbReference type="SUPFAM" id="SSF52540">
    <property type="entry name" value="P-loop containing nucleoside triphosphate hydrolases"/>
    <property type="match status" value="1"/>
</dbReference>
<organism evidence="7 8">
    <name type="scientific">Pseudovibrio brasiliensis</name>
    <dbReference type="NCBI Taxonomy" id="1898042"/>
    <lineage>
        <taxon>Bacteria</taxon>
        <taxon>Pseudomonadati</taxon>
        <taxon>Pseudomonadota</taxon>
        <taxon>Alphaproteobacteria</taxon>
        <taxon>Hyphomicrobiales</taxon>
        <taxon>Stappiaceae</taxon>
        <taxon>Pseudovibrio</taxon>
    </lineage>
</organism>
<accession>A0ABX8ATI1</accession>
<dbReference type="InterPro" id="IPR003593">
    <property type="entry name" value="AAA+_ATPase"/>
</dbReference>
<comment type="subcellular location">
    <subcellularLocation>
        <location evidence="1">Cell inner membrane</location>
        <topology evidence="1">Peripheral membrane protein</topology>
    </subcellularLocation>
</comment>
<dbReference type="PANTHER" id="PTHR43776">
    <property type="entry name" value="TRANSPORT ATP-BINDING PROTEIN"/>
    <property type="match status" value="1"/>
</dbReference>
<feature type="domain" description="ABC transporter" evidence="6">
    <location>
        <begin position="19"/>
        <end position="261"/>
    </location>
</feature>
<name>A0ABX8ATI1_9HYPH</name>
<keyword evidence="4" id="KW-0547">Nucleotide-binding</keyword>
<dbReference type="EMBL" id="CP074127">
    <property type="protein sequence ID" value="QUS58373.1"/>
    <property type="molecule type" value="Genomic_DNA"/>
</dbReference>